<evidence type="ECO:0000256" key="10">
    <source>
        <dbReference type="SAM" id="Phobius"/>
    </source>
</evidence>
<name>A0A6P6YEN6_DERPT</name>
<evidence type="ECO:0000256" key="7">
    <source>
        <dbReference type="ARBA" id="ARBA00023170"/>
    </source>
</evidence>
<evidence type="ECO:0000256" key="6">
    <source>
        <dbReference type="ARBA" id="ARBA00023136"/>
    </source>
</evidence>
<evidence type="ECO:0000256" key="8">
    <source>
        <dbReference type="ARBA" id="ARBA00023224"/>
    </source>
</evidence>
<proteinExistence type="inferred from homology"/>
<dbReference type="SUPFAM" id="SSF81321">
    <property type="entry name" value="Family A G protein-coupled receptor-like"/>
    <property type="match status" value="2"/>
</dbReference>
<sequence>QLQDQIKLMSNDTYRQERIYYGIAYFIIIIISFFGNLLVCRICLKKYTKTNSLILSLSISDLLMTVFNIPFNFFRIANFSWPFGQPMCFIVNFVQYLVVYLSSYTMAIIAIQRYQSLTGFRRHSTSVVIDNNHNHNHNNHNSDNQIYQLYLQIKLLISSVYCCYYCKYYITKQIPDNDGYTRRTIYILIIITWLLSALISLLFTYSSEVVVTEDATYLLLFFDQTTLKRCRNPINKNVQQFLLENFSIKPDLFITVTVFVTQYFIPLAIVGYIYIKIGKIIQRQGKLYDNRGNAKARIRQRKKLRRILMLILMVAAFAICWLPLHLFHLLTDAGFLHYNYRIFMMVHWLAMSSVSYNPFIYCWLNKTFRHTAMKILCCGRIECCRLILLMKQRKQRRKQQQKQQDKSIMMTVNHRNHHHHHQIDIQSSFDNDNDNNNNNNKNDNNN</sequence>
<evidence type="ECO:0000313" key="12">
    <source>
        <dbReference type="Proteomes" id="UP000515146"/>
    </source>
</evidence>
<feature type="transmembrane region" description="Helical" evidence="10">
    <location>
        <begin position="52"/>
        <end position="73"/>
    </location>
</feature>
<dbReference type="Gene3D" id="1.20.1070.10">
    <property type="entry name" value="Rhodopsin 7-helix transmembrane proteins"/>
    <property type="match status" value="1"/>
</dbReference>
<accession>A0A6P6YEN6</accession>
<dbReference type="GO" id="GO:0005886">
    <property type="term" value="C:plasma membrane"/>
    <property type="evidence" value="ECO:0007669"/>
    <property type="project" value="TreeGrafter"/>
</dbReference>
<feature type="transmembrane region" description="Helical" evidence="10">
    <location>
        <begin position="307"/>
        <end position="330"/>
    </location>
</feature>
<dbReference type="PANTHER" id="PTHR45695">
    <property type="entry name" value="LEUCOKININ RECEPTOR-RELATED"/>
    <property type="match status" value="1"/>
</dbReference>
<evidence type="ECO:0000256" key="1">
    <source>
        <dbReference type="ARBA" id="ARBA00004141"/>
    </source>
</evidence>
<keyword evidence="3 10" id="KW-0812">Transmembrane</keyword>
<feature type="domain" description="G-protein coupled receptors family 1 profile" evidence="11">
    <location>
        <begin position="24"/>
        <end position="361"/>
    </location>
</feature>
<dbReference type="OMA" id="FIVNFVQ"/>
<keyword evidence="5" id="KW-0297">G-protein coupled receptor</keyword>
<feature type="transmembrane region" description="Helical" evidence="10">
    <location>
        <begin position="19"/>
        <end position="40"/>
    </location>
</feature>
<feature type="transmembrane region" description="Helical" evidence="10">
    <location>
        <begin position="252"/>
        <end position="275"/>
    </location>
</feature>
<keyword evidence="6 10" id="KW-0472">Membrane</keyword>
<gene>
    <name evidence="13" type="primary">LOC113797515</name>
</gene>
<dbReference type="InParanoid" id="A0A6P6YEN6"/>
<dbReference type="PRINTS" id="PR00237">
    <property type="entry name" value="GPCRRHODOPSN"/>
</dbReference>
<evidence type="ECO:0000256" key="4">
    <source>
        <dbReference type="ARBA" id="ARBA00022989"/>
    </source>
</evidence>
<protein>
    <submittedName>
        <fullName evidence="13">Probable G-protein coupled receptor 83</fullName>
    </submittedName>
</protein>
<dbReference type="InterPro" id="IPR017452">
    <property type="entry name" value="GPCR_Rhodpsn_7TM"/>
</dbReference>
<dbReference type="PROSITE" id="PS50262">
    <property type="entry name" value="G_PROTEIN_RECEP_F1_2"/>
    <property type="match status" value="1"/>
</dbReference>
<dbReference type="Pfam" id="PF00001">
    <property type="entry name" value="7tm_1"/>
    <property type="match status" value="2"/>
</dbReference>
<reference evidence="13" key="1">
    <citation type="submission" date="2025-08" db="UniProtKB">
        <authorList>
            <consortium name="RefSeq"/>
        </authorList>
    </citation>
    <scope>IDENTIFICATION</scope>
    <source>
        <strain evidence="13">Airmid</strain>
    </source>
</reference>
<comment type="similarity">
    <text evidence="2">Belongs to the G-protein coupled receptor 1 family.</text>
</comment>
<dbReference type="OrthoDB" id="10037617at2759"/>
<evidence type="ECO:0000256" key="9">
    <source>
        <dbReference type="SAM" id="MobiDB-lite"/>
    </source>
</evidence>
<comment type="subcellular location">
    <subcellularLocation>
        <location evidence="1">Membrane</location>
        <topology evidence="1">Multi-pass membrane protein</topology>
    </subcellularLocation>
</comment>
<keyword evidence="7 13" id="KW-0675">Receptor</keyword>
<evidence type="ECO:0000256" key="5">
    <source>
        <dbReference type="ARBA" id="ARBA00023040"/>
    </source>
</evidence>
<evidence type="ECO:0000256" key="2">
    <source>
        <dbReference type="ARBA" id="ARBA00010663"/>
    </source>
</evidence>
<feature type="transmembrane region" description="Helical" evidence="10">
    <location>
        <begin position="185"/>
        <end position="205"/>
    </location>
</feature>
<evidence type="ECO:0000256" key="3">
    <source>
        <dbReference type="ARBA" id="ARBA00022692"/>
    </source>
</evidence>
<evidence type="ECO:0000313" key="13">
    <source>
        <dbReference type="RefSeq" id="XP_027203710.1"/>
    </source>
</evidence>
<keyword evidence="8" id="KW-0807">Transducer</keyword>
<feature type="transmembrane region" description="Helical" evidence="10">
    <location>
        <begin position="342"/>
        <end position="364"/>
    </location>
</feature>
<organism evidence="12 13">
    <name type="scientific">Dermatophagoides pteronyssinus</name>
    <name type="common">European house dust mite</name>
    <dbReference type="NCBI Taxonomy" id="6956"/>
    <lineage>
        <taxon>Eukaryota</taxon>
        <taxon>Metazoa</taxon>
        <taxon>Ecdysozoa</taxon>
        <taxon>Arthropoda</taxon>
        <taxon>Chelicerata</taxon>
        <taxon>Arachnida</taxon>
        <taxon>Acari</taxon>
        <taxon>Acariformes</taxon>
        <taxon>Sarcoptiformes</taxon>
        <taxon>Astigmata</taxon>
        <taxon>Psoroptidia</taxon>
        <taxon>Analgoidea</taxon>
        <taxon>Pyroglyphidae</taxon>
        <taxon>Dermatophagoidinae</taxon>
        <taxon>Dermatophagoides</taxon>
    </lineage>
</organism>
<feature type="compositionally biased region" description="Low complexity" evidence="9">
    <location>
        <begin position="434"/>
        <end position="446"/>
    </location>
</feature>
<feature type="region of interest" description="Disordered" evidence="9">
    <location>
        <begin position="426"/>
        <end position="446"/>
    </location>
</feature>
<dbReference type="AlphaFoldDB" id="A0A6P6YEN6"/>
<dbReference type="GO" id="GO:0004930">
    <property type="term" value="F:G protein-coupled receptor activity"/>
    <property type="evidence" value="ECO:0007669"/>
    <property type="project" value="UniProtKB-KW"/>
</dbReference>
<dbReference type="Proteomes" id="UP000515146">
    <property type="component" value="Unplaced"/>
</dbReference>
<keyword evidence="12" id="KW-1185">Reference proteome</keyword>
<dbReference type="RefSeq" id="XP_027203710.1">
    <property type="nucleotide sequence ID" value="XM_027347909.1"/>
</dbReference>
<feature type="transmembrane region" description="Helical" evidence="10">
    <location>
        <begin position="93"/>
        <end position="111"/>
    </location>
</feature>
<dbReference type="KEGG" id="dpte:113797515"/>
<dbReference type="PANTHER" id="PTHR45695:SF9">
    <property type="entry name" value="LEUCOKININ RECEPTOR"/>
    <property type="match status" value="1"/>
</dbReference>
<dbReference type="InterPro" id="IPR000276">
    <property type="entry name" value="GPCR_Rhodpsn"/>
</dbReference>
<feature type="non-terminal residue" evidence="13">
    <location>
        <position position="1"/>
    </location>
</feature>
<keyword evidence="4 10" id="KW-1133">Transmembrane helix</keyword>
<evidence type="ECO:0000259" key="11">
    <source>
        <dbReference type="PROSITE" id="PS50262"/>
    </source>
</evidence>